<sequence length="38" mass="4367">MFFMGGENDDHHHLGLLPLKCGECSEYYLGIRPIRSET</sequence>
<accession>A0A8T1NYK2</accession>
<proteinExistence type="predicted"/>
<name>A0A8T1NYK2_CARIL</name>
<keyword evidence="2" id="KW-1185">Reference proteome</keyword>
<protein>
    <submittedName>
        <fullName evidence="1">Uncharacterized protein</fullName>
    </submittedName>
</protein>
<evidence type="ECO:0000313" key="1">
    <source>
        <dbReference type="EMBL" id="KAG6637286.1"/>
    </source>
</evidence>
<dbReference type="EMBL" id="CM031819">
    <property type="protein sequence ID" value="KAG6637286.1"/>
    <property type="molecule type" value="Genomic_DNA"/>
</dbReference>
<reference evidence="1" key="1">
    <citation type="submission" date="2020-12" db="EMBL/GenBank/DDBJ databases">
        <title>WGS assembly of Carya illinoinensis cv. Pawnee.</title>
        <authorList>
            <person name="Platts A."/>
            <person name="Shu S."/>
            <person name="Wright S."/>
            <person name="Barry K."/>
            <person name="Edger P."/>
            <person name="Pires J.C."/>
            <person name="Schmutz J."/>
        </authorList>
    </citation>
    <scope>NUCLEOTIDE SEQUENCE</scope>
    <source>
        <tissue evidence="1">Leaf</tissue>
    </source>
</reference>
<organism evidence="1 2">
    <name type="scientific">Carya illinoinensis</name>
    <name type="common">Pecan</name>
    <dbReference type="NCBI Taxonomy" id="32201"/>
    <lineage>
        <taxon>Eukaryota</taxon>
        <taxon>Viridiplantae</taxon>
        <taxon>Streptophyta</taxon>
        <taxon>Embryophyta</taxon>
        <taxon>Tracheophyta</taxon>
        <taxon>Spermatophyta</taxon>
        <taxon>Magnoliopsida</taxon>
        <taxon>eudicotyledons</taxon>
        <taxon>Gunneridae</taxon>
        <taxon>Pentapetalae</taxon>
        <taxon>rosids</taxon>
        <taxon>fabids</taxon>
        <taxon>Fagales</taxon>
        <taxon>Juglandaceae</taxon>
        <taxon>Carya</taxon>
    </lineage>
</organism>
<gene>
    <name evidence="1" type="ORF">CIPAW_11G168600</name>
</gene>
<evidence type="ECO:0000313" key="2">
    <source>
        <dbReference type="Proteomes" id="UP000811609"/>
    </source>
</evidence>
<dbReference type="AlphaFoldDB" id="A0A8T1NYK2"/>
<dbReference type="Proteomes" id="UP000811609">
    <property type="component" value="Chromosome 11"/>
</dbReference>
<comment type="caution">
    <text evidence="1">The sequence shown here is derived from an EMBL/GenBank/DDBJ whole genome shotgun (WGS) entry which is preliminary data.</text>
</comment>